<protein>
    <recommendedName>
        <fullName evidence="4">Ig-like domain-containing protein</fullName>
    </recommendedName>
</protein>
<dbReference type="GO" id="GO:0009897">
    <property type="term" value="C:external side of plasma membrane"/>
    <property type="evidence" value="ECO:0007669"/>
    <property type="project" value="TreeGrafter"/>
</dbReference>
<organism evidence="5 6">
    <name type="scientific">Cyprinus carpio carpio</name>
    <dbReference type="NCBI Taxonomy" id="630221"/>
    <lineage>
        <taxon>Eukaryota</taxon>
        <taxon>Metazoa</taxon>
        <taxon>Chordata</taxon>
        <taxon>Craniata</taxon>
        <taxon>Vertebrata</taxon>
        <taxon>Euteleostomi</taxon>
        <taxon>Actinopterygii</taxon>
        <taxon>Neopterygii</taxon>
        <taxon>Teleostei</taxon>
        <taxon>Ostariophysi</taxon>
        <taxon>Cypriniformes</taxon>
        <taxon>Cyprinidae</taxon>
        <taxon>Cyprininae</taxon>
        <taxon>Cyprinus</taxon>
    </lineage>
</organism>
<feature type="domain" description="Ig-like" evidence="4">
    <location>
        <begin position="197"/>
        <end position="287"/>
    </location>
</feature>
<evidence type="ECO:0000256" key="1">
    <source>
        <dbReference type="ARBA" id="ARBA00023180"/>
    </source>
</evidence>
<name>A0A9J8AHU8_CYPCA</name>
<dbReference type="SMART" id="SM00407">
    <property type="entry name" value="IGc1"/>
    <property type="match status" value="1"/>
</dbReference>
<dbReference type="GO" id="GO:0006955">
    <property type="term" value="P:immune response"/>
    <property type="evidence" value="ECO:0007669"/>
    <property type="project" value="TreeGrafter"/>
</dbReference>
<dbReference type="InterPro" id="IPR037055">
    <property type="entry name" value="MHC_I-like_Ag-recog_sf"/>
</dbReference>
<keyword evidence="3" id="KW-0732">Signal</keyword>
<dbReference type="Pfam" id="PF07654">
    <property type="entry name" value="C1-set"/>
    <property type="match status" value="1"/>
</dbReference>
<dbReference type="AlphaFoldDB" id="A0A9J8AHU8"/>
<dbReference type="SUPFAM" id="SSF54452">
    <property type="entry name" value="MHC antigen-recognition domain"/>
    <property type="match status" value="1"/>
</dbReference>
<dbReference type="InterPro" id="IPR050208">
    <property type="entry name" value="MHC_class-I_related"/>
</dbReference>
<evidence type="ECO:0000256" key="3">
    <source>
        <dbReference type="SAM" id="SignalP"/>
    </source>
</evidence>
<dbReference type="Pfam" id="PF00129">
    <property type="entry name" value="MHC_I"/>
    <property type="match status" value="1"/>
</dbReference>
<dbReference type="InterPro" id="IPR011162">
    <property type="entry name" value="MHC_I/II-like_Ag-recog"/>
</dbReference>
<reference evidence="5" key="2">
    <citation type="submission" date="2025-09" db="UniProtKB">
        <authorList>
            <consortium name="Ensembl"/>
        </authorList>
    </citation>
    <scope>IDENTIFICATION</scope>
</reference>
<dbReference type="PROSITE" id="PS50835">
    <property type="entry name" value="IG_LIKE"/>
    <property type="match status" value="1"/>
</dbReference>
<keyword evidence="2" id="KW-1133">Transmembrane helix</keyword>
<dbReference type="SUPFAM" id="SSF48726">
    <property type="entry name" value="Immunoglobulin"/>
    <property type="match status" value="1"/>
</dbReference>
<dbReference type="InterPro" id="IPR036179">
    <property type="entry name" value="Ig-like_dom_sf"/>
</dbReference>
<proteinExistence type="predicted"/>
<evidence type="ECO:0000313" key="6">
    <source>
        <dbReference type="Proteomes" id="UP001108240"/>
    </source>
</evidence>
<keyword evidence="1" id="KW-0325">Glycoprotein</keyword>
<feature type="chain" id="PRO_5039923797" description="Ig-like domain-containing protein" evidence="3">
    <location>
        <begin position="17"/>
        <end position="387"/>
    </location>
</feature>
<dbReference type="InterPro" id="IPR003597">
    <property type="entry name" value="Ig_C1-set"/>
</dbReference>
<evidence type="ECO:0000259" key="4">
    <source>
        <dbReference type="PROSITE" id="PS50835"/>
    </source>
</evidence>
<keyword evidence="2" id="KW-0812">Transmembrane</keyword>
<dbReference type="InterPro" id="IPR007110">
    <property type="entry name" value="Ig-like_dom"/>
</dbReference>
<dbReference type="GO" id="GO:0005615">
    <property type="term" value="C:extracellular space"/>
    <property type="evidence" value="ECO:0007669"/>
    <property type="project" value="TreeGrafter"/>
</dbReference>
<evidence type="ECO:0000256" key="2">
    <source>
        <dbReference type="SAM" id="Phobius"/>
    </source>
</evidence>
<keyword evidence="2" id="KW-0472">Membrane</keyword>
<dbReference type="InterPro" id="IPR013783">
    <property type="entry name" value="Ig-like_fold"/>
</dbReference>
<reference evidence="5" key="1">
    <citation type="submission" date="2025-08" db="UniProtKB">
        <authorList>
            <consortium name="Ensembl"/>
        </authorList>
    </citation>
    <scope>IDENTIFICATION</scope>
</reference>
<dbReference type="Ensembl" id="ENSCCRT00000189532.1">
    <property type="protein sequence ID" value="ENSCCRP00000142161.1"/>
    <property type="gene ID" value="ENSCCRG00000018154.2"/>
</dbReference>
<dbReference type="PANTHER" id="PTHR16675">
    <property type="entry name" value="MHC CLASS I-RELATED"/>
    <property type="match status" value="1"/>
</dbReference>
<feature type="transmembrane region" description="Helical" evidence="2">
    <location>
        <begin position="302"/>
        <end position="326"/>
    </location>
</feature>
<keyword evidence="6" id="KW-1185">Reference proteome</keyword>
<dbReference type="InterPro" id="IPR011161">
    <property type="entry name" value="MHC_I-like_Ag-recog"/>
</dbReference>
<dbReference type="PANTHER" id="PTHR16675:SF191">
    <property type="entry name" value="CLASS I HISTOCOMPATIBILITY ANTIGEN, F10 ALPHA CHAIN-LIKE-RELATED"/>
    <property type="match status" value="1"/>
</dbReference>
<dbReference type="GeneTree" id="ENSGT01120000271825"/>
<dbReference type="Gene3D" id="2.60.40.10">
    <property type="entry name" value="Immunoglobulins"/>
    <property type="match status" value="1"/>
</dbReference>
<dbReference type="Proteomes" id="UP001108240">
    <property type="component" value="Unplaced"/>
</dbReference>
<accession>A0A9J8AHU8</accession>
<dbReference type="Gene3D" id="3.30.500.10">
    <property type="entry name" value="MHC class I-like antigen recognition-like"/>
    <property type="match status" value="1"/>
</dbReference>
<feature type="signal peptide" evidence="3">
    <location>
        <begin position="1"/>
        <end position="16"/>
    </location>
</feature>
<sequence>MLILLYLLSCFKAVYAGSHSLMYFATYIIGQTPFPEFSVVGKVDDVQVSYFDSDTWRAVNHSHSDAKHDEKQNDEDVIFGDMYNSLKGHAFYLKNNLNLSDGVHIYQRLAGCELLDNDKPGLVHSWDAFNGEIKEWGIFDPETREHQISLSLIRAWDQPKILYVKFLYENIYLPYCLKILRRNLHMNKNSILRKVKPRVRLLKKAQASHEVQITCLVTGFYPRHINLTLVRGGHPAVDGNITGGDLLPNGDGTYQIRKSLVISVKELHDRHNYSCEINHLSLDNKLDIMFDLVETDLGSSTLSLVTCTCLVVFICVSLIITALIIWKRKSHAAGKFSCCLNTPESHRVITPLHQHKSLLCDALLRNKSAFSNRLIQTCSKVPNELWK</sequence>
<dbReference type="OMA" id="THERFFA"/>
<evidence type="ECO:0000313" key="5">
    <source>
        <dbReference type="Ensembl" id="ENSCCRP00000142161.1"/>
    </source>
</evidence>
<dbReference type="FunFam" id="3.30.500.10:FF:000007">
    <property type="entry name" value="Major histocompatibility complex class I LDA"/>
    <property type="match status" value="1"/>
</dbReference>